<feature type="region of interest" description="Disordered" evidence="1">
    <location>
        <begin position="28"/>
        <end position="47"/>
    </location>
</feature>
<organism evidence="2 3">
    <name type="scientific">Volvox africanus</name>
    <dbReference type="NCBI Taxonomy" id="51714"/>
    <lineage>
        <taxon>Eukaryota</taxon>
        <taxon>Viridiplantae</taxon>
        <taxon>Chlorophyta</taxon>
        <taxon>core chlorophytes</taxon>
        <taxon>Chlorophyceae</taxon>
        <taxon>CS clade</taxon>
        <taxon>Chlamydomonadales</taxon>
        <taxon>Volvocaceae</taxon>
        <taxon>Volvox</taxon>
    </lineage>
</organism>
<keyword evidence="3" id="KW-1185">Reference proteome</keyword>
<evidence type="ECO:0000313" key="3">
    <source>
        <dbReference type="Proteomes" id="UP000747399"/>
    </source>
</evidence>
<reference evidence="2" key="1">
    <citation type="journal article" date="2021" name="Proc. Natl. Acad. Sci. U.S.A.">
        <title>Three genomes in the algal genus Volvox reveal the fate of a haploid sex-determining region after a transition to homothallism.</title>
        <authorList>
            <person name="Yamamoto K."/>
            <person name="Hamaji T."/>
            <person name="Kawai-Toyooka H."/>
            <person name="Matsuzaki R."/>
            <person name="Takahashi F."/>
            <person name="Nishimura Y."/>
            <person name="Kawachi M."/>
            <person name="Noguchi H."/>
            <person name="Minakuchi Y."/>
            <person name="Umen J.G."/>
            <person name="Toyoda A."/>
            <person name="Nozaki H."/>
        </authorList>
    </citation>
    <scope>NUCLEOTIDE SEQUENCE</scope>
    <source>
        <strain evidence="2">NIES-3780</strain>
    </source>
</reference>
<gene>
    <name evidence="2" type="ORF">Vafri_16064</name>
</gene>
<dbReference type="Proteomes" id="UP000747399">
    <property type="component" value="Unassembled WGS sequence"/>
</dbReference>
<comment type="caution">
    <text evidence="2">The sequence shown here is derived from an EMBL/GenBank/DDBJ whole genome shotgun (WGS) entry which is preliminary data.</text>
</comment>
<evidence type="ECO:0000256" key="1">
    <source>
        <dbReference type="SAM" id="MobiDB-lite"/>
    </source>
</evidence>
<dbReference type="EMBL" id="BNCO01000046">
    <property type="protein sequence ID" value="GIL61635.1"/>
    <property type="molecule type" value="Genomic_DNA"/>
</dbReference>
<sequence>MQPPVISQPHTLTQLGISALVPKAFETGRTKGSSGTGVATPGSGKFETITSQYRGSSSCSGNKSSSRLRRDAHTLIGKPQYLQTATFVRTWCVQQDDGHVSTPTASVHPYINEDGSGYAIGIRDAFLYDDNSILTSPLPELPAHCRTDRPTHKFTRACACPLAT</sequence>
<dbReference type="AlphaFoldDB" id="A0A8J4BHI2"/>
<name>A0A8J4BHI2_9CHLO</name>
<accession>A0A8J4BHI2</accession>
<proteinExistence type="predicted"/>
<protein>
    <submittedName>
        <fullName evidence="2">Uncharacterized protein</fullName>
    </submittedName>
</protein>
<evidence type="ECO:0000313" key="2">
    <source>
        <dbReference type="EMBL" id="GIL61635.1"/>
    </source>
</evidence>